<dbReference type="WBParaSite" id="Pan_g23297.t1">
    <property type="protein sequence ID" value="Pan_g23297.t1"/>
    <property type="gene ID" value="Pan_g23297"/>
</dbReference>
<accession>A0A7E4VNH2</accession>
<proteinExistence type="predicted"/>
<dbReference type="Proteomes" id="UP000492821">
    <property type="component" value="Unassembled WGS sequence"/>
</dbReference>
<dbReference type="AlphaFoldDB" id="A0A7E4VNH2"/>
<organism evidence="1 2">
    <name type="scientific">Panagrellus redivivus</name>
    <name type="common">Microworm</name>
    <dbReference type="NCBI Taxonomy" id="6233"/>
    <lineage>
        <taxon>Eukaryota</taxon>
        <taxon>Metazoa</taxon>
        <taxon>Ecdysozoa</taxon>
        <taxon>Nematoda</taxon>
        <taxon>Chromadorea</taxon>
        <taxon>Rhabditida</taxon>
        <taxon>Tylenchina</taxon>
        <taxon>Panagrolaimomorpha</taxon>
        <taxon>Panagrolaimoidea</taxon>
        <taxon>Panagrolaimidae</taxon>
        <taxon>Panagrellus</taxon>
    </lineage>
</organism>
<protein>
    <submittedName>
        <fullName evidence="2">RxLR effector protein</fullName>
    </submittedName>
</protein>
<evidence type="ECO:0000313" key="2">
    <source>
        <dbReference type="WBParaSite" id="Pan_g23297.t1"/>
    </source>
</evidence>
<evidence type="ECO:0000313" key="1">
    <source>
        <dbReference type="Proteomes" id="UP000492821"/>
    </source>
</evidence>
<reference evidence="1" key="1">
    <citation type="journal article" date="2013" name="Genetics">
        <title>The draft genome and transcriptome of Panagrellus redivivus are shaped by the harsh demands of a free-living lifestyle.</title>
        <authorList>
            <person name="Srinivasan J."/>
            <person name="Dillman A.R."/>
            <person name="Macchietto M.G."/>
            <person name="Heikkinen L."/>
            <person name="Lakso M."/>
            <person name="Fracchia K.M."/>
            <person name="Antoshechkin I."/>
            <person name="Mortazavi A."/>
            <person name="Wong G."/>
            <person name="Sternberg P.W."/>
        </authorList>
    </citation>
    <scope>NUCLEOTIDE SEQUENCE [LARGE SCALE GENOMIC DNA]</scope>
    <source>
        <strain evidence="1">MT8872</strain>
    </source>
</reference>
<sequence>MQRVIFIVATLPVLGRLINANDATTSIASPRLVSIAGFSVPLIAATMVPYVVASGLTSETTSSAALTEALMEFEKTNHSVTPVMASETTTLETTATKKGRKRKKRPTKNPMVTNQFRLDLHFDEKDGFGTLPFPPTTMTMTTTTTVTVKPVKSKSYPKGRVYGHFLDALGLLATILSY</sequence>
<keyword evidence="1" id="KW-1185">Reference proteome</keyword>
<name>A0A7E4VNH2_PANRE</name>
<reference evidence="2" key="2">
    <citation type="submission" date="2020-10" db="UniProtKB">
        <authorList>
            <consortium name="WormBaseParasite"/>
        </authorList>
    </citation>
    <scope>IDENTIFICATION</scope>
</reference>